<dbReference type="Gene3D" id="1.25.10.10">
    <property type="entry name" value="Leucine-rich Repeat Variant"/>
    <property type="match status" value="1"/>
</dbReference>
<dbReference type="InterPro" id="IPR016024">
    <property type="entry name" value="ARM-type_fold"/>
</dbReference>
<dbReference type="Pfam" id="PF03810">
    <property type="entry name" value="IBN_N"/>
    <property type="match status" value="1"/>
</dbReference>
<dbReference type="InterPro" id="IPR040122">
    <property type="entry name" value="Importin_beta"/>
</dbReference>
<accession>A0A9W7BNL1</accession>
<comment type="similarity">
    <text evidence="2">Belongs to the importin beta family. Importin beta-1 subfamily.</text>
</comment>
<dbReference type="SMART" id="SM00913">
    <property type="entry name" value="IBN_N"/>
    <property type="match status" value="1"/>
</dbReference>
<gene>
    <name evidence="8" type="ORF">TL16_g12141</name>
</gene>
<dbReference type="Pfam" id="PF25574">
    <property type="entry name" value="TPR_IMB1"/>
    <property type="match status" value="1"/>
</dbReference>
<dbReference type="FunFam" id="1.25.10.10:FF:000027">
    <property type="entry name" value="Importin subunit beta-1"/>
    <property type="match status" value="1"/>
</dbReference>
<protein>
    <recommendedName>
        <fullName evidence="7">Importin N-terminal domain-containing protein</fullName>
    </recommendedName>
</protein>
<dbReference type="InterPro" id="IPR001494">
    <property type="entry name" value="Importin-beta_N"/>
</dbReference>
<dbReference type="EMBL" id="BLQM01000478">
    <property type="protein sequence ID" value="GMH91741.1"/>
    <property type="molecule type" value="Genomic_DNA"/>
</dbReference>
<keyword evidence="3" id="KW-0813">Transport</keyword>
<comment type="subcellular location">
    <subcellularLocation>
        <location evidence="1">Cytoplasm</location>
    </subcellularLocation>
</comment>
<dbReference type="PROSITE" id="PS50166">
    <property type="entry name" value="IMPORTIN_B_NT"/>
    <property type="match status" value="1"/>
</dbReference>
<dbReference type="InterPro" id="IPR011989">
    <property type="entry name" value="ARM-like"/>
</dbReference>
<dbReference type="GO" id="GO:0005737">
    <property type="term" value="C:cytoplasm"/>
    <property type="evidence" value="ECO:0007669"/>
    <property type="project" value="UniProtKB-SubCell"/>
</dbReference>
<keyword evidence="6" id="KW-0653">Protein transport</keyword>
<reference evidence="9" key="1">
    <citation type="journal article" date="2023" name="Commun. Biol.">
        <title>Genome analysis of Parmales, the sister group of diatoms, reveals the evolutionary specialization of diatoms from phago-mixotrophs to photoautotrophs.</title>
        <authorList>
            <person name="Ban H."/>
            <person name="Sato S."/>
            <person name="Yoshikawa S."/>
            <person name="Yamada K."/>
            <person name="Nakamura Y."/>
            <person name="Ichinomiya M."/>
            <person name="Sato N."/>
            <person name="Blanc-Mathieu R."/>
            <person name="Endo H."/>
            <person name="Kuwata A."/>
            <person name="Ogata H."/>
        </authorList>
    </citation>
    <scope>NUCLEOTIDE SEQUENCE [LARGE SCALE GENOMIC DNA]</scope>
</reference>
<dbReference type="GO" id="GO:0006606">
    <property type="term" value="P:protein import into nucleus"/>
    <property type="evidence" value="ECO:0007669"/>
    <property type="project" value="InterPro"/>
</dbReference>
<comment type="caution">
    <text evidence="8">The sequence shown here is derived from an EMBL/GenBank/DDBJ whole genome shotgun (WGS) entry which is preliminary data.</text>
</comment>
<evidence type="ECO:0000256" key="6">
    <source>
        <dbReference type="ARBA" id="ARBA00022927"/>
    </source>
</evidence>
<dbReference type="InterPro" id="IPR058584">
    <property type="entry name" value="IMB1_TNPO1-like_TPR"/>
</dbReference>
<keyword evidence="5" id="KW-0677">Repeat</keyword>
<feature type="domain" description="Importin N-terminal" evidence="7">
    <location>
        <begin position="23"/>
        <end position="103"/>
    </location>
</feature>
<dbReference type="Proteomes" id="UP001162640">
    <property type="component" value="Unassembled WGS sequence"/>
</dbReference>
<dbReference type="SUPFAM" id="SSF48371">
    <property type="entry name" value="ARM repeat"/>
    <property type="match status" value="1"/>
</dbReference>
<evidence type="ECO:0000313" key="9">
    <source>
        <dbReference type="Proteomes" id="UP001162640"/>
    </source>
</evidence>
<name>A0A9W7BNL1_9STRA</name>
<dbReference type="GO" id="GO:0031267">
    <property type="term" value="F:small GTPase binding"/>
    <property type="evidence" value="ECO:0007669"/>
    <property type="project" value="InterPro"/>
</dbReference>
<proteinExistence type="inferred from homology"/>
<dbReference type="AlphaFoldDB" id="A0A9W7BNL1"/>
<evidence type="ECO:0000256" key="5">
    <source>
        <dbReference type="ARBA" id="ARBA00022737"/>
    </source>
</evidence>
<feature type="non-terminal residue" evidence="8">
    <location>
        <position position="1"/>
    </location>
</feature>
<evidence type="ECO:0000313" key="8">
    <source>
        <dbReference type="EMBL" id="GMH91741.1"/>
    </source>
</evidence>
<feature type="non-terminal residue" evidence="8">
    <location>
        <position position="864"/>
    </location>
</feature>
<dbReference type="PANTHER" id="PTHR10527">
    <property type="entry name" value="IMPORTIN BETA"/>
    <property type="match status" value="1"/>
</dbReference>
<dbReference type="Pfam" id="PF13513">
    <property type="entry name" value="HEAT_EZ"/>
    <property type="match status" value="1"/>
</dbReference>
<keyword evidence="4" id="KW-0963">Cytoplasm</keyword>
<evidence type="ECO:0000256" key="4">
    <source>
        <dbReference type="ARBA" id="ARBA00022490"/>
    </source>
</evidence>
<evidence type="ECO:0000256" key="2">
    <source>
        <dbReference type="ARBA" id="ARBA00010907"/>
    </source>
</evidence>
<evidence type="ECO:0000259" key="7">
    <source>
        <dbReference type="PROSITE" id="PS50166"/>
    </source>
</evidence>
<evidence type="ECO:0000256" key="1">
    <source>
        <dbReference type="ARBA" id="ARBA00004496"/>
    </source>
</evidence>
<evidence type="ECO:0000256" key="3">
    <source>
        <dbReference type="ARBA" id="ARBA00022448"/>
    </source>
</evidence>
<organism evidence="8 9">
    <name type="scientific">Triparma laevis f. inornata</name>
    <dbReference type="NCBI Taxonomy" id="1714386"/>
    <lineage>
        <taxon>Eukaryota</taxon>
        <taxon>Sar</taxon>
        <taxon>Stramenopiles</taxon>
        <taxon>Ochrophyta</taxon>
        <taxon>Bolidophyceae</taxon>
        <taxon>Parmales</taxon>
        <taxon>Triparmaceae</taxon>
        <taxon>Triparma</taxon>
    </lineage>
</organism>
<sequence>MAAEMQNRLMGCLSPDENVRRESEAWLKSAEQGDLGGFMYALTQALATEGSDLTVRQQSGLYLKNILYAKDTNTLEQNRQRWKALALDAKSHIKQLILTVLNSQEQIARHTASQAIAEMGAIDLPGNQWPELLPNLLNNVTGSTPDTTKVSTLECLGYTCERLDYTDLDQATTNNILTAIVDGMRAERSDPIRLAACIALRNSLLFCRGNMENKPERDMIMQVICEATQCKDGKVRAVAYECIVQIGEHYYDKLDDYMQVLAQLTFNSIKTEEEQVATQAIEFWSTLCDEEMDILEEIEECREAGEQPSRDCKNYVTSALAQLSPLLLEALTKQDEDADLDDNIWNAAMASSTCLTLVAGTVGDAAVDAIMPFVLQNIKGENWRFREASTMAFCCILEGPSTGKIGNFVNQSIPVLIQALADPHSMVKDTTAWTLGRICELHASCVPPNLFNDLVTGLKSVLMSESPRVSAQACFAIHNLAMQITVDDSSATNLLSQYLPALLQDLLQVTERPDWDEANLRPSAYEAINMLIAHAAADMAPILEQLLPVIMDRLAKSFAMSVLTNEEKDAKAGLQGLLCGIIQVMCQNLGVEAIQKQADNIMQILLEVFKTKNAAAHEEALMAAGALADKVEDGFERYMQAFHPVVMHGLKSHEAYQVCTVAVGVVGDLSRALGSKIAPYCNEIVQSLLEILQNSTLNRAVKPHVLSCFGDIALALEGGFEPYLQVTLMMLLQASQTRAPDDDEDLIDFVNTLREGILEAYSGIIQGLDDGGKVQLILPYCEAVMSFLETVTHDPNKDDEVISGAIGVLGDLTDCLKTQVPGLTNKKFVDTLLQEGNASGEEKIINLAQTYRSRIDNLKRGAGM</sequence>